<evidence type="ECO:0000313" key="1">
    <source>
        <dbReference type="EMBL" id="QJA60721.1"/>
    </source>
</evidence>
<reference evidence="1" key="1">
    <citation type="submission" date="2020-03" db="EMBL/GenBank/DDBJ databases">
        <title>The deep terrestrial virosphere.</title>
        <authorList>
            <person name="Holmfeldt K."/>
            <person name="Nilsson E."/>
            <person name="Simone D."/>
            <person name="Lopez-Fernandez M."/>
            <person name="Wu X."/>
            <person name="de Brujin I."/>
            <person name="Lundin D."/>
            <person name="Andersson A."/>
            <person name="Bertilsson S."/>
            <person name="Dopson M."/>
        </authorList>
    </citation>
    <scope>NUCLEOTIDE SEQUENCE</scope>
    <source>
        <strain evidence="1">MM415B01067</strain>
    </source>
</reference>
<gene>
    <name evidence="1" type="ORF">MM415B01067_0022</name>
</gene>
<sequence>MGWVFPCEFYRSITKKFGLIGINEDLPPMASRKELIGEKCICGKQCKPIKIRVTIEELPTK</sequence>
<protein>
    <submittedName>
        <fullName evidence="1">Uncharacterized protein</fullName>
    </submittedName>
</protein>
<dbReference type="AlphaFoldDB" id="A0A6M3IU58"/>
<accession>A0A6M3IU58</accession>
<name>A0A6M3IU58_9ZZZZ</name>
<organism evidence="1">
    <name type="scientific">viral metagenome</name>
    <dbReference type="NCBI Taxonomy" id="1070528"/>
    <lineage>
        <taxon>unclassified sequences</taxon>
        <taxon>metagenomes</taxon>
        <taxon>organismal metagenomes</taxon>
    </lineage>
</organism>
<dbReference type="EMBL" id="MT141418">
    <property type="protein sequence ID" value="QJA60721.1"/>
    <property type="molecule type" value="Genomic_DNA"/>
</dbReference>
<proteinExistence type="predicted"/>